<evidence type="ECO:0000313" key="1">
    <source>
        <dbReference type="EMBL" id="KAH9321101.1"/>
    </source>
</evidence>
<keyword evidence="2" id="KW-1185">Reference proteome</keyword>
<dbReference type="AlphaFoldDB" id="A0AA38GDE0"/>
<evidence type="ECO:0000313" key="2">
    <source>
        <dbReference type="Proteomes" id="UP000824469"/>
    </source>
</evidence>
<dbReference type="Proteomes" id="UP000824469">
    <property type="component" value="Unassembled WGS sequence"/>
</dbReference>
<gene>
    <name evidence="1" type="ORF">KI387_015740</name>
</gene>
<feature type="non-terminal residue" evidence="1">
    <location>
        <position position="52"/>
    </location>
</feature>
<organism evidence="1 2">
    <name type="scientific">Taxus chinensis</name>
    <name type="common">Chinese yew</name>
    <name type="synonym">Taxus wallichiana var. chinensis</name>
    <dbReference type="NCBI Taxonomy" id="29808"/>
    <lineage>
        <taxon>Eukaryota</taxon>
        <taxon>Viridiplantae</taxon>
        <taxon>Streptophyta</taxon>
        <taxon>Embryophyta</taxon>
        <taxon>Tracheophyta</taxon>
        <taxon>Spermatophyta</taxon>
        <taxon>Pinopsida</taxon>
        <taxon>Pinidae</taxon>
        <taxon>Conifers II</taxon>
        <taxon>Cupressales</taxon>
        <taxon>Taxaceae</taxon>
        <taxon>Taxus</taxon>
    </lineage>
</organism>
<comment type="caution">
    <text evidence="1">The sequence shown here is derived from an EMBL/GenBank/DDBJ whole genome shotgun (WGS) entry which is preliminary data.</text>
</comment>
<reference evidence="1 2" key="1">
    <citation type="journal article" date="2021" name="Nat. Plants">
        <title>The Taxus genome provides insights into paclitaxel biosynthesis.</title>
        <authorList>
            <person name="Xiong X."/>
            <person name="Gou J."/>
            <person name="Liao Q."/>
            <person name="Li Y."/>
            <person name="Zhou Q."/>
            <person name="Bi G."/>
            <person name="Li C."/>
            <person name="Du R."/>
            <person name="Wang X."/>
            <person name="Sun T."/>
            <person name="Guo L."/>
            <person name="Liang H."/>
            <person name="Lu P."/>
            <person name="Wu Y."/>
            <person name="Zhang Z."/>
            <person name="Ro D.K."/>
            <person name="Shang Y."/>
            <person name="Huang S."/>
            <person name="Yan J."/>
        </authorList>
    </citation>
    <scope>NUCLEOTIDE SEQUENCE [LARGE SCALE GENOMIC DNA]</scope>
    <source>
        <strain evidence="1">Ta-2019</strain>
    </source>
</reference>
<name>A0AA38GDE0_TAXCH</name>
<accession>A0AA38GDE0</accession>
<dbReference type="EMBL" id="JAHRHJ020000003">
    <property type="protein sequence ID" value="KAH9321101.1"/>
    <property type="molecule type" value="Genomic_DNA"/>
</dbReference>
<sequence length="52" mass="5959">SISLLDIDFCVGGSRTFTNHVGFNEASLDSLYEFCNKFSRRCIRWTLCGQHL</sequence>
<protein>
    <submittedName>
        <fullName evidence="1">Uncharacterized protein</fullName>
    </submittedName>
</protein>
<proteinExistence type="predicted"/>